<evidence type="ECO:0000313" key="1">
    <source>
        <dbReference type="EMBL" id="MED6117043.1"/>
    </source>
</evidence>
<reference evidence="1 2" key="1">
    <citation type="journal article" date="2023" name="Plants (Basel)">
        <title>Bridging the Gap: Combining Genomics and Transcriptomics Approaches to Understand Stylosanthes scabra, an Orphan Legume from the Brazilian Caatinga.</title>
        <authorList>
            <person name="Ferreira-Neto J.R.C."/>
            <person name="da Silva M.D."/>
            <person name="Binneck E."/>
            <person name="de Melo N.F."/>
            <person name="da Silva R.H."/>
            <person name="de Melo A.L.T.M."/>
            <person name="Pandolfi V."/>
            <person name="Bustamante F.O."/>
            <person name="Brasileiro-Vidal A.C."/>
            <person name="Benko-Iseppon A.M."/>
        </authorList>
    </citation>
    <scope>NUCLEOTIDE SEQUENCE [LARGE SCALE GENOMIC DNA]</scope>
    <source>
        <tissue evidence="1">Leaves</tissue>
    </source>
</reference>
<keyword evidence="2" id="KW-1185">Reference proteome</keyword>
<comment type="caution">
    <text evidence="1">The sequence shown here is derived from an EMBL/GenBank/DDBJ whole genome shotgun (WGS) entry which is preliminary data.</text>
</comment>
<gene>
    <name evidence="1" type="ORF">PIB30_106157</name>
</gene>
<protein>
    <submittedName>
        <fullName evidence="1">Uncharacterized protein</fullName>
    </submittedName>
</protein>
<accession>A0ABU6QZQ0</accession>
<name>A0ABU6QZQ0_9FABA</name>
<proteinExistence type="predicted"/>
<sequence>MGTERPLGRRPLRPRTRAYYYCVRIQWQNSAVKRAWARVDLLGSPPVAPLFLPVLPASLGGAAPPSRKLISGGSGIRKAVLQYEEMAPERPLGQRPIRLRTRAYDNCVRIQWQVRSYRR</sequence>
<dbReference type="EMBL" id="JASCZI010004106">
    <property type="protein sequence ID" value="MED6117043.1"/>
    <property type="molecule type" value="Genomic_DNA"/>
</dbReference>
<evidence type="ECO:0000313" key="2">
    <source>
        <dbReference type="Proteomes" id="UP001341840"/>
    </source>
</evidence>
<dbReference type="Proteomes" id="UP001341840">
    <property type="component" value="Unassembled WGS sequence"/>
</dbReference>
<organism evidence="1 2">
    <name type="scientific">Stylosanthes scabra</name>
    <dbReference type="NCBI Taxonomy" id="79078"/>
    <lineage>
        <taxon>Eukaryota</taxon>
        <taxon>Viridiplantae</taxon>
        <taxon>Streptophyta</taxon>
        <taxon>Embryophyta</taxon>
        <taxon>Tracheophyta</taxon>
        <taxon>Spermatophyta</taxon>
        <taxon>Magnoliopsida</taxon>
        <taxon>eudicotyledons</taxon>
        <taxon>Gunneridae</taxon>
        <taxon>Pentapetalae</taxon>
        <taxon>rosids</taxon>
        <taxon>fabids</taxon>
        <taxon>Fabales</taxon>
        <taxon>Fabaceae</taxon>
        <taxon>Papilionoideae</taxon>
        <taxon>50 kb inversion clade</taxon>
        <taxon>dalbergioids sensu lato</taxon>
        <taxon>Dalbergieae</taxon>
        <taxon>Pterocarpus clade</taxon>
        <taxon>Stylosanthes</taxon>
    </lineage>
</organism>